<dbReference type="InterPro" id="IPR025315">
    <property type="entry name" value="DUF4220"/>
</dbReference>
<accession>A0AAV5C8Z7</accession>
<evidence type="ECO:0000313" key="5">
    <source>
        <dbReference type="Proteomes" id="UP001054889"/>
    </source>
</evidence>
<gene>
    <name evidence="4" type="primary">ga11438</name>
    <name evidence="4" type="ORF">PR202_ga11438</name>
</gene>
<reference evidence="4" key="1">
    <citation type="journal article" date="2018" name="DNA Res.">
        <title>Multiple hybrid de novo genome assembly of finger millet, an orphan allotetraploid crop.</title>
        <authorList>
            <person name="Hatakeyama M."/>
            <person name="Aluri S."/>
            <person name="Balachadran M.T."/>
            <person name="Sivarajan S.R."/>
            <person name="Patrignani A."/>
            <person name="Gruter S."/>
            <person name="Poveda L."/>
            <person name="Shimizu-Inatsugi R."/>
            <person name="Baeten J."/>
            <person name="Francoijs K.J."/>
            <person name="Nataraja K.N."/>
            <person name="Reddy Y.A.N."/>
            <person name="Phadnis S."/>
            <person name="Ravikumar R.L."/>
            <person name="Schlapbach R."/>
            <person name="Sreeman S.M."/>
            <person name="Shimizu K.K."/>
        </authorList>
    </citation>
    <scope>NUCLEOTIDE SEQUENCE</scope>
</reference>
<sequence length="686" mass="75257">MAFNSSSSGYCTGILQSFVSNLTFSYADQRNEASMVATSVIMFALATLFFNLSIFSGLSDMSAILNPSVRFFLSTSLSLFLPVMSYLFSEAKNDESANTGWTMTELSFRARTILLWMLRVELLRKKVEAILVSAGGVPGYSGTIERAARIAWLGYLVFHNIRSAGKRGLYGALWVLAAAKLVQRFVTLELGKRSFAYGKNPQLSAAYMDQILHKEQQLVDNNNNNNNNNNNDDDDDNDNNNNNNNSNGQQQLRGSELLKSWQIDSTVVTIGKIWNTEKMTLFQKQDPPGLKRLCLSLALCKLLRRMLEGFPITPLEAQHCHRVIFDGLCQDDDDDDAAVALFQVLNDEVQFLSEYYHSVHPVVLSSPFFFLSNYILFPVVVSALCVLTAILSGYGDVLYAVHSFNKDNYIVANSVLKMTGCLLSRIAASPVNLFSAIDVFITMLLFLAFVYERRSGSSSSSCSPTGSCSAVCRGPPTPREAKKSIMERMADATNNKPLSNGSACTLLQSSHAELSWACESDSIADVILTWHIATVVLEAKQQQNTEVPLPGGASSAGDRKVATVLSGYCAYLVAFQPELLPDDKDGTERVYKDTMAEMKKKMGCWAFYCFTQEARVGKLIMEIAEAHDDDDDDGASQGSKAGKGPGGERPSARVEASGRALDRGPGVAYDTLVSTEPIAGVQFERD</sequence>
<keyword evidence="5" id="KW-1185">Reference proteome</keyword>
<organism evidence="4 5">
    <name type="scientific">Eleusine coracana subsp. coracana</name>
    <dbReference type="NCBI Taxonomy" id="191504"/>
    <lineage>
        <taxon>Eukaryota</taxon>
        <taxon>Viridiplantae</taxon>
        <taxon>Streptophyta</taxon>
        <taxon>Embryophyta</taxon>
        <taxon>Tracheophyta</taxon>
        <taxon>Spermatophyta</taxon>
        <taxon>Magnoliopsida</taxon>
        <taxon>Liliopsida</taxon>
        <taxon>Poales</taxon>
        <taxon>Poaceae</taxon>
        <taxon>PACMAD clade</taxon>
        <taxon>Chloridoideae</taxon>
        <taxon>Cynodonteae</taxon>
        <taxon>Eleusininae</taxon>
        <taxon>Eleusine</taxon>
    </lineage>
</organism>
<dbReference type="AlphaFoldDB" id="A0AAV5C8Z7"/>
<feature type="transmembrane region" description="Helical" evidence="2">
    <location>
        <begin position="374"/>
        <end position="394"/>
    </location>
</feature>
<feature type="domain" description="DUF4220" evidence="3">
    <location>
        <begin position="146"/>
        <end position="450"/>
    </location>
</feature>
<keyword evidence="2" id="KW-0472">Membrane</keyword>
<evidence type="ECO:0000256" key="1">
    <source>
        <dbReference type="SAM" id="MobiDB-lite"/>
    </source>
</evidence>
<protein>
    <recommendedName>
        <fullName evidence="3">DUF4220 domain-containing protein</fullName>
    </recommendedName>
</protein>
<keyword evidence="2" id="KW-0812">Transmembrane</keyword>
<feature type="transmembrane region" description="Helical" evidence="2">
    <location>
        <begin position="70"/>
        <end position="88"/>
    </location>
</feature>
<feature type="compositionally biased region" description="Low complexity" evidence="1">
    <location>
        <begin position="456"/>
        <end position="469"/>
    </location>
</feature>
<proteinExistence type="predicted"/>
<dbReference type="Pfam" id="PF13968">
    <property type="entry name" value="DUF4220"/>
    <property type="match status" value="1"/>
</dbReference>
<feature type="transmembrane region" description="Helical" evidence="2">
    <location>
        <begin position="433"/>
        <end position="451"/>
    </location>
</feature>
<feature type="compositionally biased region" description="Low complexity" evidence="1">
    <location>
        <begin position="220"/>
        <end position="230"/>
    </location>
</feature>
<feature type="region of interest" description="Disordered" evidence="1">
    <location>
        <begin position="456"/>
        <end position="477"/>
    </location>
</feature>
<keyword evidence="2" id="KW-1133">Transmembrane helix</keyword>
<feature type="transmembrane region" description="Helical" evidence="2">
    <location>
        <begin position="35"/>
        <end position="58"/>
    </location>
</feature>
<evidence type="ECO:0000259" key="3">
    <source>
        <dbReference type="Pfam" id="PF13968"/>
    </source>
</evidence>
<name>A0AAV5C8Z7_ELECO</name>
<dbReference type="Proteomes" id="UP001054889">
    <property type="component" value="Unassembled WGS sequence"/>
</dbReference>
<dbReference type="EMBL" id="BQKI01000005">
    <property type="protein sequence ID" value="GJM94762.1"/>
    <property type="molecule type" value="Genomic_DNA"/>
</dbReference>
<dbReference type="PANTHER" id="PTHR31325">
    <property type="entry name" value="OS01G0798800 PROTEIN-RELATED"/>
    <property type="match status" value="1"/>
</dbReference>
<evidence type="ECO:0000313" key="4">
    <source>
        <dbReference type="EMBL" id="GJM94762.1"/>
    </source>
</evidence>
<comment type="caution">
    <text evidence="4">The sequence shown here is derived from an EMBL/GenBank/DDBJ whole genome shotgun (WGS) entry which is preliminary data.</text>
</comment>
<reference evidence="4" key="2">
    <citation type="submission" date="2021-12" db="EMBL/GenBank/DDBJ databases">
        <title>Resequencing data analysis of finger millet.</title>
        <authorList>
            <person name="Hatakeyama M."/>
            <person name="Aluri S."/>
            <person name="Balachadran M.T."/>
            <person name="Sivarajan S.R."/>
            <person name="Poveda L."/>
            <person name="Shimizu-Inatsugi R."/>
            <person name="Schlapbach R."/>
            <person name="Sreeman S.M."/>
            <person name="Shimizu K.K."/>
        </authorList>
    </citation>
    <scope>NUCLEOTIDE SEQUENCE</scope>
</reference>
<evidence type="ECO:0000256" key="2">
    <source>
        <dbReference type="SAM" id="Phobius"/>
    </source>
</evidence>
<feature type="region of interest" description="Disordered" evidence="1">
    <location>
        <begin position="220"/>
        <end position="251"/>
    </location>
</feature>
<feature type="region of interest" description="Disordered" evidence="1">
    <location>
        <begin position="627"/>
        <end position="668"/>
    </location>
</feature>